<name>A0A419DAD1_9BACT</name>
<dbReference type="PANTHER" id="PTHR10429:SF0">
    <property type="entry name" value="DNA-3-METHYLADENINE GLYCOSYLASE"/>
    <property type="match status" value="1"/>
</dbReference>
<evidence type="ECO:0000256" key="3">
    <source>
        <dbReference type="ARBA" id="ARBA00022801"/>
    </source>
</evidence>
<evidence type="ECO:0000256" key="5">
    <source>
        <dbReference type="HAMAP-Rule" id="MF_00527"/>
    </source>
</evidence>
<dbReference type="InterPro" id="IPR036995">
    <property type="entry name" value="MPG_sf"/>
</dbReference>
<comment type="similarity">
    <text evidence="1 5">Belongs to the DNA glycosylase MPG family.</text>
</comment>
<dbReference type="Gene3D" id="3.10.300.10">
    <property type="entry name" value="Methylpurine-DNA glycosylase (MPG)"/>
    <property type="match status" value="1"/>
</dbReference>
<protein>
    <recommendedName>
        <fullName evidence="5">Putative 3-methyladenine DNA glycosylase</fullName>
        <ecNumber evidence="5">3.2.2.-</ecNumber>
    </recommendedName>
</protein>
<dbReference type="GO" id="GO:0003677">
    <property type="term" value="F:DNA binding"/>
    <property type="evidence" value="ECO:0007669"/>
    <property type="project" value="InterPro"/>
</dbReference>
<dbReference type="SUPFAM" id="SSF50486">
    <property type="entry name" value="FMT C-terminal domain-like"/>
    <property type="match status" value="1"/>
</dbReference>
<accession>A0A419DAD1</accession>
<gene>
    <name evidence="6" type="ORF">C4544_06970</name>
</gene>
<evidence type="ECO:0000313" key="7">
    <source>
        <dbReference type="Proteomes" id="UP000285655"/>
    </source>
</evidence>
<dbReference type="Proteomes" id="UP000285655">
    <property type="component" value="Unassembled WGS sequence"/>
</dbReference>
<dbReference type="EC" id="3.2.2.-" evidence="5"/>
<dbReference type="NCBIfam" id="TIGR00567">
    <property type="entry name" value="3mg"/>
    <property type="match status" value="1"/>
</dbReference>
<keyword evidence="2 5" id="KW-0227">DNA damage</keyword>
<dbReference type="FunFam" id="3.10.300.10:FF:000001">
    <property type="entry name" value="Putative 3-methyladenine DNA glycosylase"/>
    <property type="match status" value="1"/>
</dbReference>
<dbReference type="InterPro" id="IPR003180">
    <property type="entry name" value="MPG"/>
</dbReference>
<evidence type="ECO:0000256" key="2">
    <source>
        <dbReference type="ARBA" id="ARBA00022763"/>
    </source>
</evidence>
<dbReference type="GO" id="GO:0006284">
    <property type="term" value="P:base-excision repair"/>
    <property type="evidence" value="ECO:0007669"/>
    <property type="project" value="InterPro"/>
</dbReference>
<dbReference type="Pfam" id="PF02245">
    <property type="entry name" value="Pur_DNA_glyco"/>
    <property type="match status" value="1"/>
</dbReference>
<evidence type="ECO:0000256" key="1">
    <source>
        <dbReference type="ARBA" id="ARBA00009232"/>
    </source>
</evidence>
<evidence type="ECO:0000256" key="4">
    <source>
        <dbReference type="ARBA" id="ARBA00023204"/>
    </source>
</evidence>
<dbReference type="EMBL" id="QZJW01000055">
    <property type="protein sequence ID" value="RJO60076.1"/>
    <property type="molecule type" value="Genomic_DNA"/>
</dbReference>
<dbReference type="GO" id="GO:0003905">
    <property type="term" value="F:alkylbase DNA N-glycosylase activity"/>
    <property type="evidence" value="ECO:0007669"/>
    <property type="project" value="InterPro"/>
</dbReference>
<organism evidence="6 7">
    <name type="scientific">candidate division WS5 bacterium</name>
    <dbReference type="NCBI Taxonomy" id="2093353"/>
    <lineage>
        <taxon>Bacteria</taxon>
        <taxon>candidate division WS5</taxon>
    </lineage>
</organism>
<dbReference type="HAMAP" id="MF_00527">
    <property type="entry name" value="3MGH"/>
    <property type="match status" value="1"/>
</dbReference>
<keyword evidence="3 5" id="KW-0378">Hydrolase</keyword>
<keyword evidence="4 5" id="KW-0234">DNA repair</keyword>
<dbReference type="CDD" id="cd00540">
    <property type="entry name" value="AAG"/>
    <property type="match status" value="1"/>
</dbReference>
<comment type="caution">
    <text evidence="6">The sequence shown here is derived from an EMBL/GenBank/DDBJ whole genome shotgun (WGS) entry which is preliminary data.</text>
</comment>
<dbReference type="PANTHER" id="PTHR10429">
    <property type="entry name" value="DNA-3-METHYLADENINE GLYCOSYLASE"/>
    <property type="match status" value="1"/>
</dbReference>
<reference evidence="6 7" key="1">
    <citation type="journal article" date="2017" name="ISME J.">
        <title>Energy and carbon metabolisms in a deep terrestrial subsurface fluid microbial community.</title>
        <authorList>
            <person name="Momper L."/>
            <person name="Jungbluth S.P."/>
            <person name="Lee M.D."/>
            <person name="Amend J.P."/>
        </authorList>
    </citation>
    <scope>NUCLEOTIDE SEQUENCE [LARGE SCALE GENOMIC DNA]</scope>
    <source>
        <strain evidence="6">SURF_29</strain>
    </source>
</reference>
<dbReference type="AlphaFoldDB" id="A0A419DAD1"/>
<sequence>MEKLNRTFFERPATEVAPDLLGKILVRKTKNGIISGKIVETEAYVGEEDLACHARNGKTERNRVMYGEAGLIYIYLIYGIYHNFNIVTAREHVPEAVLIRALEPIDGLDLVKKNLKNFGKVRADRDFMRGPGKLCAALNLNKSFYAEDITSSKRIWVEDPHGGGNLEVETSKRVGIDYADIYRDKLWRYTIKGNKFTSKN</sequence>
<dbReference type="InterPro" id="IPR011034">
    <property type="entry name" value="Formyl_transferase-like_C_sf"/>
</dbReference>
<evidence type="ECO:0000313" key="6">
    <source>
        <dbReference type="EMBL" id="RJO60076.1"/>
    </source>
</evidence>
<proteinExistence type="inferred from homology"/>